<evidence type="ECO:0000259" key="22">
    <source>
        <dbReference type="PROSITE" id="PS50927"/>
    </source>
</evidence>
<keyword evidence="7" id="KW-0430">Lectin</keyword>
<dbReference type="InterPro" id="IPR008271">
    <property type="entry name" value="Ser/Thr_kinase_AS"/>
</dbReference>
<dbReference type="Pfam" id="PF01453">
    <property type="entry name" value="B_lectin"/>
    <property type="match status" value="1"/>
</dbReference>
<keyword evidence="11 20" id="KW-1133">Transmembrane helix</keyword>
<organism evidence="24 25">
    <name type="scientific">Ceratopteris richardii</name>
    <name type="common">Triangle waterfern</name>
    <dbReference type="NCBI Taxonomy" id="49495"/>
    <lineage>
        <taxon>Eukaryota</taxon>
        <taxon>Viridiplantae</taxon>
        <taxon>Streptophyta</taxon>
        <taxon>Embryophyta</taxon>
        <taxon>Tracheophyta</taxon>
        <taxon>Polypodiopsida</taxon>
        <taxon>Polypodiidae</taxon>
        <taxon>Polypodiales</taxon>
        <taxon>Pteridineae</taxon>
        <taxon>Pteridaceae</taxon>
        <taxon>Parkerioideae</taxon>
        <taxon>Ceratopteris</taxon>
    </lineage>
</organism>
<dbReference type="Pfam" id="PF00069">
    <property type="entry name" value="Pkinase"/>
    <property type="match status" value="1"/>
</dbReference>
<evidence type="ECO:0000256" key="20">
    <source>
        <dbReference type="SAM" id="Phobius"/>
    </source>
</evidence>
<dbReference type="PROSITE" id="PS00108">
    <property type="entry name" value="PROTEIN_KINASE_ST"/>
    <property type="match status" value="1"/>
</dbReference>
<dbReference type="AlphaFoldDB" id="A0A8T2VES1"/>
<dbReference type="InterPro" id="IPR024171">
    <property type="entry name" value="SRK-like_kinase"/>
</dbReference>
<dbReference type="SUPFAM" id="SSF56112">
    <property type="entry name" value="Protein kinase-like (PK-like)"/>
    <property type="match status" value="1"/>
</dbReference>
<keyword evidence="4 18" id="KW-0808">Transferase</keyword>
<dbReference type="InterPro" id="IPR036426">
    <property type="entry name" value="Bulb-type_lectin_dom_sf"/>
</dbReference>
<dbReference type="SUPFAM" id="SSF51110">
    <property type="entry name" value="alpha-D-mannose-specific plant lectins"/>
    <property type="match status" value="1"/>
</dbReference>
<dbReference type="Pfam" id="PF00024">
    <property type="entry name" value="PAN_1"/>
    <property type="match status" value="1"/>
</dbReference>
<keyword evidence="2 18" id="KW-0723">Serine/threonine-protein kinase</keyword>
<dbReference type="EMBL" id="CM035406">
    <property type="protein sequence ID" value="KAH7445848.1"/>
    <property type="molecule type" value="Genomic_DNA"/>
</dbReference>
<evidence type="ECO:0000256" key="12">
    <source>
        <dbReference type="ARBA" id="ARBA00023136"/>
    </source>
</evidence>
<evidence type="ECO:0000256" key="10">
    <source>
        <dbReference type="ARBA" id="ARBA00022840"/>
    </source>
</evidence>
<dbReference type="PANTHER" id="PTHR47974">
    <property type="entry name" value="OS07G0415500 PROTEIN"/>
    <property type="match status" value="1"/>
</dbReference>
<dbReference type="InterPro" id="IPR000858">
    <property type="entry name" value="S_locus_glycoprot_dom"/>
</dbReference>
<dbReference type="PANTHER" id="PTHR47974:SF27">
    <property type="entry name" value="RECEPTOR-LIKE SERINE_THREONINE-PROTEIN KINASE"/>
    <property type="match status" value="1"/>
</dbReference>
<dbReference type="GO" id="GO:0030246">
    <property type="term" value="F:carbohydrate binding"/>
    <property type="evidence" value="ECO:0007669"/>
    <property type="project" value="UniProtKB-KW"/>
</dbReference>
<dbReference type="CDD" id="cd00028">
    <property type="entry name" value="B_lectin"/>
    <property type="match status" value="1"/>
</dbReference>
<feature type="domain" description="Bulb-type lectin" evidence="22">
    <location>
        <begin position="66"/>
        <end position="184"/>
    </location>
</feature>
<comment type="subcellular location">
    <subcellularLocation>
        <location evidence="1">Membrane</location>
        <topology evidence="1">Single-pass type I membrane protein</topology>
    </subcellularLocation>
</comment>
<sequence>MCYVEPSVNAEMKSVFVPLSSYTQQSTSRFIRPNRAPINLFFLVFLSWLPVMSMGVTYTGMIGIGYIGSAMSHVDTDGNFLFSPNNTFALSFFSASQETAFYLCIVHVQTGNIVWTANRDAPMSNNDQLVFSEDGNAALVHANGTAVLWSSNTKDLGVKRMLLLESGNLVLDDGTNNTRWQSFDHPTNTLLAGQVLSAGMKLTSAIASGNLSSGPFSLSLVAGDLQSYWMGSSPAQTYWSFLKDFRHAPIARGIPSYVHLDSNSLSLVSINGTVISTILWQGSAPLSRLTLQSDGNIVIDVFSSGVWSDQFVAVQDSCSLPLSCGPSGSCNADQCSCLDPLSPLNKDHIQDGCHGPSTSFCSNASTEDLHFEEVGNGALDYFANNFTTHATVSDLDSCKSLCMKNCSCTYLFFQKDSKSCYLYPQLGSIHSAGKVGHMLFIKTDQISYSSNLLAPSSSSKSSSPMVLGVSLGISILFVFVLSASVLIYWFFKVYRQPALGEADSDKSDDTLLDSISGLPVRFSYKELQTATKNFSKKLGQGGFGSVYEGTLPDKSKVAVKCLEGIGAGQGKKEFRAEVGIIGRIHHVHLVRLCGFCAEDSHRLLVYEFLGNGSLDKCLFRKEEPILDWTVRYQIALGTARGLAYLHEDCREKIIHCDIKPENILLDESYNAKVSDFGLAKLVDKEQSQVFTTMRGTRGYLAPEWIMNLAISEKSDVYSFGMVLLEIISGRRNVELSEVSEKRFFPSYAFEQAEKSRFVDLVDEKLKGGSLNKDELTRAVKVALWCIQEEISLRPSMTKVLKMLEGSQEILDPPIPSFVYNLQSNIREATYTTESSSCFSDYTNSKSIQSAVQLSEAR</sequence>
<feature type="binding site" evidence="19">
    <location>
        <position position="560"/>
    </location>
    <ligand>
        <name>ATP</name>
        <dbReference type="ChEBI" id="CHEBI:30616"/>
    </ligand>
</feature>
<keyword evidence="6" id="KW-0732">Signal</keyword>
<evidence type="ECO:0000256" key="1">
    <source>
        <dbReference type="ARBA" id="ARBA00004479"/>
    </source>
</evidence>
<dbReference type="EC" id="2.7.11.1" evidence="18"/>
<evidence type="ECO:0000256" key="4">
    <source>
        <dbReference type="ARBA" id="ARBA00022679"/>
    </source>
</evidence>
<feature type="domain" description="Protein kinase" evidence="21">
    <location>
        <begin position="532"/>
        <end position="810"/>
    </location>
</feature>
<dbReference type="InterPro" id="IPR017441">
    <property type="entry name" value="Protein_kinase_ATP_BS"/>
</dbReference>
<dbReference type="Gene3D" id="3.50.4.10">
    <property type="entry name" value="Hepatocyte Growth Factor"/>
    <property type="match status" value="1"/>
</dbReference>
<keyword evidence="5 20" id="KW-0812">Transmembrane</keyword>
<keyword evidence="25" id="KW-1185">Reference proteome</keyword>
<gene>
    <name evidence="24" type="ORF">KP509_01G026400</name>
</gene>
<comment type="similarity">
    <text evidence="18">Belongs to the protein kinase superfamily. Ser/Thr protein kinase family.</text>
</comment>
<comment type="catalytic activity">
    <reaction evidence="16 18">
        <text>L-threonyl-[protein] + ATP = O-phospho-L-threonyl-[protein] + ADP + H(+)</text>
        <dbReference type="Rhea" id="RHEA:46608"/>
        <dbReference type="Rhea" id="RHEA-COMP:11060"/>
        <dbReference type="Rhea" id="RHEA-COMP:11605"/>
        <dbReference type="ChEBI" id="CHEBI:15378"/>
        <dbReference type="ChEBI" id="CHEBI:30013"/>
        <dbReference type="ChEBI" id="CHEBI:30616"/>
        <dbReference type="ChEBI" id="CHEBI:61977"/>
        <dbReference type="ChEBI" id="CHEBI:456216"/>
        <dbReference type="EC" id="2.7.11.1"/>
    </reaction>
</comment>
<evidence type="ECO:0000256" key="15">
    <source>
        <dbReference type="ARBA" id="ARBA00023180"/>
    </source>
</evidence>
<dbReference type="GO" id="GO:0005524">
    <property type="term" value="F:ATP binding"/>
    <property type="evidence" value="ECO:0007669"/>
    <property type="project" value="UniProtKB-UniRule"/>
</dbReference>
<evidence type="ECO:0000259" key="21">
    <source>
        <dbReference type="PROSITE" id="PS50011"/>
    </source>
</evidence>
<evidence type="ECO:0000256" key="3">
    <source>
        <dbReference type="ARBA" id="ARBA00022553"/>
    </source>
</evidence>
<evidence type="ECO:0000256" key="16">
    <source>
        <dbReference type="ARBA" id="ARBA00047899"/>
    </source>
</evidence>
<dbReference type="GO" id="GO:0016020">
    <property type="term" value="C:membrane"/>
    <property type="evidence" value="ECO:0007669"/>
    <property type="project" value="UniProtKB-SubCell"/>
</dbReference>
<name>A0A8T2VES1_CERRI</name>
<dbReference type="EMBL" id="CM035406">
    <property type="protein sequence ID" value="KAH7445847.1"/>
    <property type="molecule type" value="Genomic_DNA"/>
</dbReference>
<dbReference type="InterPro" id="IPR000719">
    <property type="entry name" value="Prot_kinase_dom"/>
</dbReference>
<dbReference type="FunFam" id="3.30.200.20:FF:000178">
    <property type="entry name" value="serine/threonine-protein kinase PBS1-like"/>
    <property type="match status" value="1"/>
</dbReference>
<accession>A0A8T2VES1</accession>
<keyword evidence="12 20" id="KW-0472">Membrane</keyword>
<evidence type="ECO:0000256" key="8">
    <source>
        <dbReference type="ARBA" id="ARBA00022741"/>
    </source>
</evidence>
<comment type="caution">
    <text evidence="24">The sequence shown here is derived from an EMBL/GenBank/DDBJ whole genome shotgun (WGS) entry which is preliminary data.</text>
</comment>
<dbReference type="OrthoDB" id="1668230at2759"/>
<evidence type="ECO:0000256" key="14">
    <source>
        <dbReference type="ARBA" id="ARBA00023170"/>
    </source>
</evidence>
<evidence type="ECO:0000256" key="5">
    <source>
        <dbReference type="ARBA" id="ARBA00022692"/>
    </source>
</evidence>
<evidence type="ECO:0000256" key="11">
    <source>
        <dbReference type="ARBA" id="ARBA00022989"/>
    </source>
</evidence>
<dbReference type="PROSITE" id="PS50927">
    <property type="entry name" value="BULB_LECTIN"/>
    <property type="match status" value="1"/>
</dbReference>
<evidence type="ECO:0000259" key="23">
    <source>
        <dbReference type="PROSITE" id="PS50948"/>
    </source>
</evidence>
<evidence type="ECO:0000256" key="6">
    <source>
        <dbReference type="ARBA" id="ARBA00022729"/>
    </source>
</evidence>
<dbReference type="PROSITE" id="PS00107">
    <property type="entry name" value="PROTEIN_KINASE_ATP"/>
    <property type="match status" value="1"/>
</dbReference>
<feature type="domain" description="Apple" evidence="23">
    <location>
        <begin position="361"/>
        <end position="444"/>
    </location>
</feature>
<dbReference type="InterPro" id="IPR011009">
    <property type="entry name" value="Kinase-like_dom_sf"/>
</dbReference>
<dbReference type="SMART" id="SM00108">
    <property type="entry name" value="B_lectin"/>
    <property type="match status" value="1"/>
</dbReference>
<evidence type="ECO:0000256" key="17">
    <source>
        <dbReference type="ARBA" id="ARBA00048679"/>
    </source>
</evidence>
<dbReference type="PIRSF" id="PIRSF000641">
    <property type="entry name" value="SRK"/>
    <property type="match status" value="1"/>
</dbReference>
<keyword evidence="10 18" id="KW-0067">ATP-binding</keyword>
<dbReference type="GO" id="GO:0004674">
    <property type="term" value="F:protein serine/threonine kinase activity"/>
    <property type="evidence" value="ECO:0007669"/>
    <property type="project" value="UniProtKB-KW"/>
</dbReference>
<dbReference type="EMBL" id="CM035406">
    <property type="protein sequence ID" value="KAH7445852.1"/>
    <property type="molecule type" value="Genomic_DNA"/>
</dbReference>
<evidence type="ECO:0000313" key="24">
    <source>
        <dbReference type="EMBL" id="KAH7445852.1"/>
    </source>
</evidence>
<dbReference type="Gene3D" id="3.30.200.20">
    <property type="entry name" value="Phosphorylase Kinase, domain 1"/>
    <property type="match status" value="1"/>
</dbReference>
<evidence type="ECO:0000313" key="25">
    <source>
        <dbReference type="Proteomes" id="UP000825935"/>
    </source>
</evidence>
<proteinExistence type="inferred from homology"/>
<dbReference type="OMA" id="SYMKVST"/>
<dbReference type="Pfam" id="PF00954">
    <property type="entry name" value="S_locus_glycop"/>
    <property type="match status" value="1"/>
</dbReference>
<dbReference type="PROSITE" id="PS50948">
    <property type="entry name" value="PAN"/>
    <property type="match status" value="1"/>
</dbReference>
<evidence type="ECO:0000256" key="2">
    <source>
        <dbReference type="ARBA" id="ARBA00022527"/>
    </source>
</evidence>
<dbReference type="EMBL" id="CM035406">
    <property type="protein sequence ID" value="KAH7445846.1"/>
    <property type="molecule type" value="Genomic_DNA"/>
</dbReference>
<keyword evidence="8 18" id="KW-0547">Nucleotide-binding</keyword>
<dbReference type="PROSITE" id="PS50011">
    <property type="entry name" value="PROTEIN_KINASE_DOM"/>
    <property type="match status" value="1"/>
</dbReference>
<protein>
    <recommendedName>
        <fullName evidence="18">Receptor-like serine/threonine-protein kinase</fullName>
        <ecNumber evidence="18">2.7.11.1</ecNumber>
    </recommendedName>
</protein>
<evidence type="ECO:0000256" key="19">
    <source>
        <dbReference type="PROSITE-ProRule" id="PRU10141"/>
    </source>
</evidence>
<dbReference type="FunFam" id="1.10.510.10:FF:000248">
    <property type="entry name" value="S-receptor-like kinase 5"/>
    <property type="match status" value="1"/>
</dbReference>
<dbReference type="Proteomes" id="UP000825935">
    <property type="component" value="Chromosome 1"/>
</dbReference>
<evidence type="ECO:0000256" key="13">
    <source>
        <dbReference type="ARBA" id="ARBA00023157"/>
    </source>
</evidence>
<dbReference type="EMBL" id="CM035406">
    <property type="protein sequence ID" value="KAH7445850.1"/>
    <property type="molecule type" value="Genomic_DNA"/>
</dbReference>
<evidence type="ECO:0000256" key="18">
    <source>
        <dbReference type="PIRNR" id="PIRNR000641"/>
    </source>
</evidence>
<dbReference type="Gene3D" id="2.90.10.10">
    <property type="entry name" value="Bulb-type lectin domain"/>
    <property type="match status" value="1"/>
</dbReference>
<keyword evidence="14" id="KW-0675">Receptor</keyword>
<keyword evidence="9 18" id="KW-0418">Kinase</keyword>
<evidence type="ECO:0000256" key="7">
    <source>
        <dbReference type="ARBA" id="ARBA00022734"/>
    </source>
</evidence>
<keyword evidence="3" id="KW-0597">Phosphoprotein</keyword>
<feature type="transmembrane region" description="Helical" evidence="20">
    <location>
        <begin position="465"/>
        <end position="491"/>
    </location>
</feature>
<feature type="transmembrane region" description="Helical" evidence="20">
    <location>
        <begin position="38"/>
        <end position="67"/>
    </location>
</feature>
<dbReference type="GO" id="GO:0048544">
    <property type="term" value="P:recognition of pollen"/>
    <property type="evidence" value="ECO:0007669"/>
    <property type="project" value="InterPro"/>
</dbReference>
<reference evidence="24" key="1">
    <citation type="submission" date="2021-08" db="EMBL/GenBank/DDBJ databases">
        <title>WGS assembly of Ceratopteris richardii.</title>
        <authorList>
            <person name="Marchant D.B."/>
            <person name="Chen G."/>
            <person name="Jenkins J."/>
            <person name="Shu S."/>
            <person name="Leebens-Mack J."/>
            <person name="Grimwood J."/>
            <person name="Schmutz J."/>
            <person name="Soltis P."/>
            <person name="Soltis D."/>
            <person name="Chen Z.-H."/>
        </authorList>
    </citation>
    <scope>NUCLEOTIDE SEQUENCE</scope>
    <source>
        <strain evidence="24">Whitten #5841</strain>
        <tissue evidence="24">Leaf</tissue>
    </source>
</reference>
<evidence type="ECO:0000256" key="9">
    <source>
        <dbReference type="ARBA" id="ARBA00022777"/>
    </source>
</evidence>
<dbReference type="SMART" id="SM00220">
    <property type="entry name" value="S_TKc"/>
    <property type="match status" value="1"/>
</dbReference>
<dbReference type="CDD" id="cd14066">
    <property type="entry name" value="STKc_IRAK"/>
    <property type="match status" value="1"/>
</dbReference>
<comment type="catalytic activity">
    <reaction evidence="17 18">
        <text>L-seryl-[protein] + ATP = O-phospho-L-seryl-[protein] + ADP + H(+)</text>
        <dbReference type="Rhea" id="RHEA:17989"/>
        <dbReference type="Rhea" id="RHEA-COMP:9863"/>
        <dbReference type="Rhea" id="RHEA-COMP:11604"/>
        <dbReference type="ChEBI" id="CHEBI:15378"/>
        <dbReference type="ChEBI" id="CHEBI:29999"/>
        <dbReference type="ChEBI" id="CHEBI:30616"/>
        <dbReference type="ChEBI" id="CHEBI:83421"/>
        <dbReference type="ChEBI" id="CHEBI:456216"/>
        <dbReference type="EC" id="2.7.11.1"/>
    </reaction>
</comment>
<keyword evidence="13" id="KW-1015">Disulfide bond</keyword>
<keyword evidence="15" id="KW-0325">Glycoprotein</keyword>
<dbReference type="InterPro" id="IPR003609">
    <property type="entry name" value="Pan_app"/>
</dbReference>
<dbReference type="Gene3D" id="1.10.510.10">
    <property type="entry name" value="Transferase(Phosphotransferase) domain 1"/>
    <property type="match status" value="1"/>
</dbReference>
<dbReference type="InterPro" id="IPR001480">
    <property type="entry name" value="Bulb-type_lectin_dom"/>
</dbReference>